<feature type="transmembrane region" description="Helical" evidence="1">
    <location>
        <begin position="101"/>
        <end position="120"/>
    </location>
</feature>
<keyword evidence="1" id="KW-0472">Membrane</keyword>
<dbReference type="RefSeq" id="WP_345219193.1">
    <property type="nucleotide sequence ID" value="NZ_BAABGN010000028.1"/>
</dbReference>
<feature type="transmembrane region" description="Helical" evidence="1">
    <location>
        <begin position="171"/>
        <end position="193"/>
    </location>
</feature>
<feature type="transmembrane region" description="Helical" evidence="1">
    <location>
        <begin position="71"/>
        <end position="92"/>
    </location>
</feature>
<keyword evidence="3" id="KW-1185">Reference proteome</keyword>
<sequence>MAEASDARESDAREQERSVPWRGPLAVLAAVSLILVAVSWVSLELVAHPFFEVGGGGHAYLNVGVEGNVPTWWTIVMFVGGALGFVFVGVLYRSLGQASGLSWWFVGALLLLLCLDEDTGLHERLHEPARLLASPQDVPFVWLILGVPLALAVIITVIAAARRIARQTRTLLLAGLGLFFVGAVGLEGVGSQLHATGLGESSWLVAAYHAEELFEMLGVAVMAVAPLRAVRIWRLDRSLVLRVRST</sequence>
<protein>
    <recommendedName>
        <fullName evidence="4">DUF998 domain-containing protein</fullName>
    </recommendedName>
</protein>
<keyword evidence="1" id="KW-0812">Transmembrane</keyword>
<dbReference type="Proteomes" id="UP001500622">
    <property type="component" value="Unassembled WGS sequence"/>
</dbReference>
<comment type="caution">
    <text evidence="2">The sequence shown here is derived from an EMBL/GenBank/DDBJ whole genome shotgun (WGS) entry which is preliminary data.</text>
</comment>
<evidence type="ECO:0008006" key="4">
    <source>
        <dbReference type="Google" id="ProtNLM"/>
    </source>
</evidence>
<feature type="transmembrane region" description="Helical" evidence="1">
    <location>
        <begin position="213"/>
        <end position="230"/>
    </location>
</feature>
<name>A0ABP8LQW2_9MICO</name>
<evidence type="ECO:0000256" key="1">
    <source>
        <dbReference type="SAM" id="Phobius"/>
    </source>
</evidence>
<accession>A0ABP8LQW2</accession>
<gene>
    <name evidence="2" type="ORF">GCM10023169_41440</name>
</gene>
<evidence type="ECO:0000313" key="2">
    <source>
        <dbReference type="EMBL" id="GAA4434164.1"/>
    </source>
</evidence>
<organism evidence="2 3">
    <name type="scientific">Georgenia halophila</name>
    <dbReference type="NCBI Taxonomy" id="620889"/>
    <lineage>
        <taxon>Bacteria</taxon>
        <taxon>Bacillati</taxon>
        <taxon>Actinomycetota</taxon>
        <taxon>Actinomycetes</taxon>
        <taxon>Micrococcales</taxon>
        <taxon>Bogoriellaceae</taxon>
        <taxon>Georgenia</taxon>
    </lineage>
</organism>
<feature type="transmembrane region" description="Helical" evidence="1">
    <location>
        <begin position="140"/>
        <end position="159"/>
    </location>
</feature>
<reference evidence="3" key="1">
    <citation type="journal article" date="2019" name="Int. J. Syst. Evol. Microbiol.">
        <title>The Global Catalogue of Microorganisms (GCM) 10K type strain sequencing project: providing services to taxonomists for standard genome sequencing and annotation.</title>
        <authorList>
            <consortium name="The Broad Institute Genomics Platform"/>
            <consortium name="The Broad Institute Genome Sequencing Center for Infectious Disease"/>
            <person name="Wu L."/>
            <person name="Ma J."/>
        </authorList>
    </citation>
    <scope>NUCLEOTIDE SEQUENCE [LARGE SCALE GENOMIC DNA]</scope>
    <source>
        <strain evidence="3">JCM 17810</strain>
    </source>
</reference>
<evidence type="ECO:0000313" key="3">
    <source>
        <dbReference type="Proteomes" id="UP001500622"/>
    </source>
</evidence>
<dbReference type="EMBL" id="BAABGN010000028">
    <property type="protein sequence ID" value="GAA4434164.1"/>
    <property type="molecule type" value="Genomic_DNA"/>
</dbReference>
<feature type="transmembrane region" description="Helical" evidence="1">
    <location>
        <begin position="25"/>
        <end position="51"/>
    </location>
</feature>
<keyword evidence="1" id="KW-1133">Transmembrane helix</keyword>
<proteinExistence type="predicted"/>